<evidence type="ECO:0000313" key="2">
    <source>
        <dbReference type="EMBL" id="CAC84307.1"/>
    </source>
</evidence>
<feature type="transmembrane region" description="Helical" evidence="1">
    <location>
        <begin position="73"/>
        <end position="102"/>
    </location>
</feature>
<evidence type="ECO:0000256" key="1">
    <source>
        <dbReference type="SAM" id="Phobius"/>
    </source>
</evidence>
<keyword evidence="1" id="KW-1133">Transmembrane helix</keyword>
<organism evidence="2 3">
    <name type="scientific">Saimiriine herpesvirus 2 (strain 488)</name>
    <name type="common">SaHV-2</name>
    <name type="synonym">Herpesvirus saimiri</name>
    <dbReference type="NCBI Taxonomy" id="10384"/>
    <lineage>
        <taxon>Viruses</taxon>
        <taxon>Duplodnaviria</taxon>
        <taxon>Heunggongvirae</taxon>
        <taxon>Peploviricota</taxon>
        <taxon>Herviviricetes</taxon>
        <taxon>Herpesvirales</taxon>
        <taxon>Orthoherpesviridae</taxon>
        <taxon>Gammaherpesvirinae</taxon>
        <taxon>Rhadinovirus</taxon>
        <taxon>Rhadinovirus saimiriinegamma2</taxon>
        <taxon>Saimiriine herpesvirus 2</taxon>
    </lineage>
</organism>
<dbReference type="EMBL" id="AJ410493">
    <property type="protein sequence ID" value="CAC84307.1"/>
    <property type="molecule type" value="Genomic_DNA"/>
</dbReference>
<evidence type="ECO:0000313" key="3">
    <source>
        <dbReference type="Proteomes" id="UP000168086"/>
    </source>
</evidence>
<organismHost>
    <name type="scientific">Saimiri sciureus</name>
    <name type="common">Common squirrel monkey</name>
    <dbReference type="NCBI Taxonomy" id="9521"/>
</organismHost>
<keyword evidence="1" id="KW-0812">Transmembrane</keyword>
<protein>
    <submittedName>
        <fullName evidence="2">Uncharacterized protein</fullName>
    </submittedName>
</protein>
<sequence length="169" mass="19361">MSSFQKKCLICYKIGEEELLQACDCSSRVHHTCLQSHIQCLKSSHCAFCGKEYKIIVMCNALKKCSSPVLEQANWIVLCVCVSTLLCILCMLLDICLTIRLWQSSVLGYEVYNTFYLLVLCGTFSITFYLAAWYDTFFEFKSLCSFIWNLKKISQSYPCEASKNALKIL</sequence>
<proteinExistence type="predicted"/>
<dbReference type="Gene3D" id="3.30.40.10">
    <property type="entry name" value="Zinc/RING finger domain, C3HC4 (zinc finger)"/>
    <property type="match status" value="1"/>
</dbReference>
<feature type="transmembrane region" description="Helical" evidence="1">
    <location>
        <begin position="114"/>
        <end position="134"/>
    </location>
</feature>
<accession>Q80BQ2</accession>
<keyword evidence="1" id="KW-0472">Membrane</keyword>
<dbReference type="InterPro" id="IPR013083">
    <property type="entry name" value="Znf_RING/FYVE/PHD"/>
</dbReference>
<name>Q80BQ2_SHV2C</name>
<reference evidence="2 3" key="1">
    <citation type="journal article" date="2003" name="Virology">
        <title>The genome of herpesvirus saimiri C488 which is capable of transforming human T cells.</title>
        <authorList>
            <person name="Ensser A."/>
            <person name="Thurau M."/>
            <person name="Wittmann S."/>
            <person name="Fickenscher H."/>
        </authorList>
    </citation>
    <scope>NUCLEOTIDE SEQUENCE [LARGE SCALE GENOMIC DNA]</scope>
    <source>
        <strain evidence="2">C488</strain>
    </source>
</reference>
<dbReference type="Proteomes" id="UP000168086">
    <property type="component" value="Genome"/>
</dbReference>